<gene>
    <name evidence="3" type="primary">cadR</name>
    <name evidence="3" type="ORF">D3878_15220</name>
</gene>
<dbReference type="GO" id="GO:0046872">
    <property type="term" value="F:metal ion binding"/>
    <property type="evidence" value="ECO:0007669"/>
    <property type="project" value="InterPro"/>
</dbReference>
<accession>A0A3A3G2P2</accession>
<evidence type="ECO:0000256" key="1">
    <source>
        <dbReference type="ARBA" id="ARBA00023125"/>
    </source>
</evidence>
<dbReference type="InterPro" id="IPR009061">
    <property type="entry name" value="DNA-bd_dom_put_sf"/>
</dbReference>
<reference evidence="4" key="1">
    <citation type="submission" date="2018-09" db="EMBL/GenBank/DDBJ databases">
        <authorList>
            <person name="Zhu H."/>
        </authorList>
    </citation>
    <scope>NUCLEOTIDE SEQUENCE [LARGE SCALE GENOMIC DNA]</scope>
    <source>
        <strain evidence="4">K1S02-23</strain>
    </source>
</reference>
<dbReference type="PANTHER" id="PTHR30204">
    <property type="entry name" value="REDOX-CYCLING DRUG-SENSING TRANSCRIPTIONAL ACTIVATOR SOXR"/>
    <property type="match status" value="1"/>
</dbReference>
<dbReference type="AlphaFoldDB" id="A0A3A3G2P2"/>
<feature type="domain" description="HTH merR-type" evidence="2">
    <location>
        <begin position="1"/>
        <end position="69"/>
    </location>
</feature>
<sequence length="123" mass="14278">MIISGLARRSGCQVETIRYYERQGLLPAPDRSSGNYRLYRQIHVERLLFIRHCRSLDMTLDEIRRLLDLRDRPQASGSEANALLEKRIGQVAQRIEELQALQRQLLDLHGQCHRAQALVDCNI</sequence>
<dbReference type="Gene3D" id="1.10.1660.10">
    <property type="match status" value="1"/>
</dbReference>
<dbReference type="GO" id="GO:0003700">
    <property type="term" value="F:DNA-binding transcription factor activity"/>
    <property type="evidence" value="ECO:0007669"/>
    <property type="project" value="InterPro"/>
</dbReference>
<dbReference type="InterPro" id="IPR000551">
    <property type="entry name" value="MerR-type_HTH_dom"/>
</dbReference>
<dbReference type="PRINTS" id="PR00040">
    <property type="entry name" value="HTHMERR"/>
</dbReference>
<dbReference type="OrthoDB" id="9808480at2"/>
<evidence type="ECO:0000259" key="2">
    <source>
        <dbReference type="PROSITE" id="PS50937"/>
    </source>
</evidence>
<dbReference type="GO" id="GO:0045893">
    <property type="term" value="P:positive regulation of DNA-templated transcription"/>
    <property type="evidence" value="ECO:0007669"/>
    <property type="project" value="InterPro"/>
</dbReference>
<dbReference type="PANTHER" id="PTHR30204:SF92">
    <property type="entry name" value="HTH-TYPE TRANSCRIPTIONAL REGULATOR ZNTR"/>
    <property type="match status" value="1"/>
</dbReference>
<dbReference type="PROSITE" id="PS50937">
    <property type="entry name" value="HTH_MERR_2"/>
    <property type="match status" value="1"/>
</dbReference>
<evidence type="ECO:0000313" key="4">
    <source>
        <dbReference type="Proteomes" id="UP000266327"/>
    </source>
</evidence>
<keyword evidence="1" id="KW-0238">DNA-binding</keyword>
<dbReference type="SUPFAM" id="SSF46955">
    <property type="entry name" value="Putative DNA-binding domain"/>
    <property type="match status" value="1"/>
</dbReference>
<keyword evidence="4" id="KW-1185">Reference proteome</keyword>
<protein>
    <submittedName>
        <fullName evidence="3">Cd(II)/Pb(II)-responsive transcriptional regulator</fullName>
    </submittedName>
</protein>
<dbReference type="InterPro" id="IPR047057">
    <property type="entry name" value="MerR_fam"/>
</dbReference>
<name>A0A3A3G2P2_9BURK</name>
<evidence type="ECO:0000313" key="3">
    <source>
        <dbReference type="EMBL" id="RJG02763.1"/>
    </source>
</evidence>
<dbReference type="CDD" id="cd04784">
    <property type="entry name" value="HTH_CadR-PbrR"/>
    <property type="match status" value="1"/>
</dbReference>
<dbReference type="Pfam" id="PF13411">
    <property type="entry name" value="MerR_1"/>
    <property type="match status" value="1"/>
</dbReference>
<dbReference type="EMBL" id="QYUQ01000002">
    <property type="protein sequence ID" value="RJG02763.1"/>
    <property type="molecule type" value="Genomic_DNA"/>
</dbReference>
<dbReference type="SMART" id="SM00422">
    <property type="entry name" value="HTH_MERR"/>
    <property type="match status" value="1"/>
</dbReference>
<proteinExistence type="predicted"/>
<dbReference type="NCBIfam" id="TIGR02047">
    <property type="entry name" value="CadR-PbrR"/>
    <property type="match status" value="1"/>
</dbReference>
<organism evidence="3 4">
    <name type="scientific">Noviherbaspirillum sedimenti</name>
    <dbReference type="NCBI Taxonomy" id="2320865"/>
    <lineage>
        <taxon>Bacteria</taxon>
        <taxon>Pseudomonadati</taxon>
        <taxon>Pseudomonadota</taxon>
        <taxon>Betaproteobacteria</taxon>
        <taxon>Burkholderiales</taxon>
        <taxon>Oxalobacteraceae</taxon>
        <taxon>Noviherbaspirillum</taxon>
    </lineage>
</organism>
<dbReference type="Proteomes" id="UP000266327">
    <property type="component" value="Unassembled WGS sequence"/>
</dbReference>
<comment type="caution">
    <text evidence="3">The sequence shown here is derived from an EMBL/GenBank/DDBJ whole genome shotgun (WGS) entry which is preliminary data.</text>
</comment>
<dbReference type="InterPro" id="IPR011791">
    <property type="entry name" value="CadR-PbrR"/>
</dbReference>
<dbReference type="GO" id="GO:0003677">
    <property type="term" value="F:DNA binding"/>
    <property type="evidence" value="ECO:0007669"/>
    <property type="project" value="UniProtKB-KW"/>
</dbReference>